<dbReference type="PANTHER" id="PTHR43677">
    <property type="entry name" value="SHORT-CHAIN DEHYDROGENASE/REDUCTASE"/>
    <property type="match status" value="1"/>
</dbReference>
<dbReference type="SMART" id="SM00829">
    <property type="entry name" value="PKS_ER"/>
    <property type="match status" value="1"/>
</dbReference>
<dbReference type="SUPFAM" id="SSF51735">
    <property type="entry name" value="NAD(P)-binding Rossmann-fold domains"/>
    <property type="match status" value="1"/>
</dbReference>
<gene>
    <name evidence="2" type="ORF">BES08_26965</name>
</gene>
<organism evidence="2 3">
    <name type="scientific">Novosphingobium resinovorum</name>
    <dbReference type="NCBI Taxonomy" id="158500"/>
    <lineage>
        <taxon>Bacteria</taxon>
        <taxon>Pseudomonadati</taxon>
        <taxon>Pseudomonadota</taxon>
        <taxon>Alphaproteobacteria</taxon>
        <taxon>Sphingomonadales</taxon>
        <taxon>Sphingomonadaceae</taxon>
        <taxon>Novosphingobium</taxon>
    </lineage>
</organism>
<geneLocation type="plasmid" evidence="2 3">
    <name>pSA2</name>
</geneLocation>
<dbReference type="InterPro" id="IPR051397">
    <property type="entry name" value="Zn-ADH-like_protein"/>
</dbReference>
<dbReference type="InterPro" id="IPR036291">
    <property type="entry name" value="NAD(P)-bd_dom_sf"/>
</dbReference>
<proteinExistence type="predicted"/>
<dbReference type="Pfam" id="PF08240">
    <property type="entry name" value="ADH_N"/>
    <property type="match status" value="1"/>
</dbReference>
<dbReference type="InterPro" id="IPR013154">
    <property type="entry name" value="ADH-like_N"/>
</dbReference>
<dbReference type="Gene3D" id="3.40.50.720">
    <property type="entry name" value="NAD(P)-binding Rossmann-like Domain"/>
    <property type="match status" value="1"/>
</dbReference>
<dbReference type="SUPFAM" id="SSF50129">
    <property type="entry name" value="GroES-like"/>
    <property type="match status" value="1"/>
</dbReference>
<reference evidence="3" key="1">
    <citation type="journal article" date="2017" name="J. Biotechnol.">
        <title>Complete genome sequence of Novosphingobium resinovorum SA1, a versatile xenobiotic-degrading bacterium capable of utilizing sulfanilic acid.</title>
        <authorList>
            <person name="Hegedus B."/>
            <person name="Kos P.B."/>
            <person name="Balint B."/>
            <person name="Maroti G."/>
            <person name="Gan H.M."/>
            <person name="Perei K."/>
            <person name="Rakhely G."/>
        </authorList>
    </citation>
    <scope>NUCLEOTIDE SEQUENCE [LARGE SCALE GENOMIC DNA]</scope>
    <source>
        <strain evidence="3">SA1</strain>
    </source>
</reference>
<dbReference type="Pfam" id="PF00107">
    <property type="entry name" value="ADH_zinc_N"/>
    <property type="match status" value="1"/>
</dbReference>
<evidence type="ECO:0000259" key="1">
    <source>
        <dbReference type="SMART" id="SM00829"/>
    </source>
</evidence>
<dbReference type="OrthoDB" id="4190732at2"/>
<dbReference type="PANTHER" id="PTHR43677:SF4">
    <property type="entry name" value="QUINONE OXIDOREDUCTASE-LIKE PROTEIN 2"/>
    <property type="match status" value="1"/>
</dbReference>
<dbReference type="Proteomes" id="UP000094626">
    <property type="component" value="Plasmid pSA2"/>
</dbReference>
<dbReference type="RefSeq" id="WP_069709886.1">
    <property type="nucleotide sequence ID" value="NZ_CP017077.1"/>
</dbReference>
<dbReference type="Gene3D" id="3.90.180.10">
    <property type="entry name" value="Medium-chain alcohol dehydrogenases, catalytic domain"/>
    <property type="match status" value="1"/>
</dbReference>
<evidence type="ECO:0000313" key="2">
    <source>
        <dbReference type="EMBL" id="AOR80499.1"/>
    </source>
</evidence>
<dbReference type="EMBL" id="CP017077">
    <property type="protein sequence ID" value="AOR80499.1"/>
    <property type="molecule type" value="Genomic_DNA"/>
</dbReference>
<dbReference type="CDD" id="cd08241">
    <property type="entry name" value="QOR1"/>
    <property type="match status" value="1"/>
</dbReference>
<keyword evidence="3" id="KW-1185">Reference proteome</keyword>
<dbReference type="GO" id="GO:0016491">
    <property type="term" value="F:oxidoreductase activity"/>
    <property type="evidence" value="ECO:0007669"/>
    <property type="project" value="InterPro"/>
</dbReference>
<accession>A0A1D8AEF0</accession>
<keyword evidence="2" id="KW-0614">Plasmid</keyword>
<protein>
    <submittedName>
        <fullName evidence="2">Zinc-binding alcohol dehydrogenase</fullName>
    </submittedName>
</protein>
<dbReference type="InterPro" id="IPR020843">
    <property type="entry name" value="ER"/>
</dbReference>
<dbReference type="KEGG" id="nre:BES08_26965"/>
<dbReference type="InterPro" id="IPR011032">
    <property type="entry name" value="GroES-like_sf"/>
</dbReference>
<dbReference type="InterPro" id="IPR013149">
    <property type="entry name" value="ADH-like_C"/>
</dbReference>
<sequence>MPATPRAVVVERFGPPESFALGPAPSRAPGAGEVAVRVAAAGLSHVDLLIASGEYQVRPPLPFIPGTEFAGIVEAVGEGVDHVRAGERVCGSGWGGALTQRAIAPAERVLAIPATMPFDQAAVFRVSFTTAWHALVQRGALRPGETVLVLGAGGAVGHAAVQVARALGARVIASASSPAKRTLALAGGAEAAIEARSETWREDVRAACAGRPLDLVVDPLGDTATEPAFRSLGWGGRHLVIGFAGGAIPRLATNLALLKGAALVGVDIKQFEERFPEAAAQNLAALLALHAQGAIVPAVGRRYALADFRAAMEDVRAGETVGRVVVEME</sequence>
<evidence type="ECO:0000313" key="3">
    <source>
        <dbReference type="Proteomes" id="UP000094626"/>
    </source>
</evidence>
<dbReference type="AlphaFoldDB" id="A0A1D8AEF0"/>
<feature type="domain" description="Enoyl reductase (ER)" evidence="1">
    <location>
        <begin position="14"/>
        <end position="326"/>
    </location>
</feature>
<name>A0A1D8AEF0_9SPHN</name>